<feature type="domain" description="VWFA" evidence="2">
    <location>
        <begin position="84"/>
        <end position="263"/>
    </location>
</feature>
<sequence>MSRFILQIAAVVCLLIFLSGKGSANVWRPAVKGTLPPNPDDDYYQTFQTVPPANKTATKLLTNFLRISGKFPLGRRKRSTRIEDIVVVLDRSGSIGRCEFGKGKKALKNMMKVANENRNVDTKYAAVSYSNNAVVNFNFLRYSTAARRIMQIPYVGGGSNTQDGLEKAKRLFEDPSSGRRVISRKMVLLVTDGHSNSRDLTISKAKALKGIGIDIYVVAVGSHINGIDEMVNVASSPPENHMFRVQTLGDFWQVVKFRVISPVNPGEYAVLNGQYDPLC</sequence>
<dbReference type="EMBL" id="CALNXK010000003">
    <property type="protein sequence ID" value="CAH3034965.1"/>
    <property type="molecule type" value="Genomic_DNA"/>
</dbReference>
<accession>A0ABN8MV23</accession>
<evidence type="ECO:0000313" key="4">
    <source>
        <dbReference type="Proteomes" id="UP001159405"/>
    </source>
</evidence>
<comment type="caution">
    <text evidence="3">The sequence shown here is derived from an EMBL/GenBank/DDBJ whole genome shotgun (WGS) entry which is preliminary data.</text>
</comment>
<dbReference type="InterPro" id="IPR036465">
    <property type="entry name" value="vWFA_dom_sf"/>
</dbReference>
<dbReference type="PROSITE" id="PS50234">
    <property type="entry name" value="VWFA"/>
    <property type="match status" value="1"/>
</dbReference>
<dbReference type="InterPro" id="IPR050525">
    <property type="entry name" value="ECM_Assembly_Org"/>
</dbReference>
<dbReference type="SMART" id="SM00327">
    <property type="entry name" value="VWA"/>
    <property type="match status" value="1"/>
</dbReference>
<organism evidence="3 4">
    <name type="scientific">Porites lobata</name>
    <dbReference type="NCBI Taxonomy" id="104759"/>
    <lineage>
        <taxon>Eukaryota</taxon>
        <taxon>Metazoa</taxon>
        <taxon>Cnidaria</taxon>
        <taxon>Anthozoa</taxon>
        <taxon>Hexacorallia</taxon>
        <taxon>Scleractinia</taxon>
        <taxon>Fungiina</taxon>
        <taxon>Poritidae</taxon>
        <taxon>Porites</taxon>
    </lineage>
</organism>
<dbReference type="PANTHER" id="PTHR24020">
    <property type="entry name" value="COLLAGEN ALPHA"/>
    <property type="match status" value="1"/>
</dbReference>
<gene>
    <name evidence="3" type="ORF">PLOB_00024871</name>
</gene>
<feature type="chain" id="PRO_5047395816" description="VWFA domain-containing protein" evidence="1">
    <location>
        <begin position="25"/>
        <end position="279"/>
    </location>
</feature>
<dbReference type="InterPro" id="IPR002035">
    <property type="entry name" value="VWF_A"/>
</dbReference>
<name>A0ABN8MV23_9CNID</name>
<proteinExistence type="predicted"/>
<evidence type="ECO:0000313" key="3">
    <source>
        <dbReference type="EMBL" id="CAH3034965.1"/>
    </source>
</evidence>
<dbReference type="PANTHER" id="PTHR24020:SF20">
    <property type="entry name" value="PH DOMAIN-CONTAINING PROTEIN"/>
    <property type="match status" value="1"/>
</dbReference>
<evidence type="ECO:0000259" key="2">
    <source>
        <dbReference type="PROSITE" id="PS50234"/>
    </source>
</evidence>
<dbReference type="Pfam" id="PF00092">
    <property type="entry name" value="VWA"/>
    <property type="match status" value="1"/>
</dbReference>
<dbReference type="SUPFAM" id="SSF53300">
    <property type="entry name" value="vWA-like"/>
    <property type="match status" value="1"/>
</dbReference>
<reference evidence="3 4" key="1">
    <citation type="submission" date="2022-05" db="EMBL/GenBank/DDBJ databases">
        <authorList>
            <consortium name="Genoscope - CEA"/>
            <person name="William W."/>
        </authorList>
    </citation>
    <scope>NUCLEOTIDE SEQUENCE [LARGE SCALE GENOMIC DNA]</scope>
</reference>
<dbReference type="Proteomes" id="UP001159405">
    <property type="component" value="Unassembled WGS sequence"/>
</dbReference>
<feature type="signal peptide" evidence="1">
    <location>
        <begin position="1"/>
        <end position="24"/>
    </location>
</feature>
<keyword evidence="1" id="KW-0732">Signal</keyword>
<dbReference type="PRINTS" id="PR00453">
    <property type="entry name" value="VWFADOMAIN"/>
</dbReference>
<protein>
    <recommendedName>
        <fullName evidence="2">VWFA domain-containing protein</fullName>
    </recommendedName>
</protein>
<dbReference type="Gene3D" id="3.40.50.410">
    <property type="entry name" value="von Willebrand factor, type A domain"/>
    <property type="match status" value="1"/>
</dbReference>
<dbReference type="CDD" id="cd01450">
    <property type="entry name" value="vWFA_subfamily_ECM"/>
    <property type="match status" value="1"/>
</dbReference>
<evidence type="ECO:0000256" key="1">
    <source>
        <dbReference type="SAM" id="SignalP"/>
    </source>
</evidence>
<keyword evidence="4" id="KW-1185">Reference proteome</keyword>